<feature type="domain" description="ABC transmembrane type-1" evidence="8">
    <location>
        <begin position="61"/>
        <end position="240"/>
    </location>
</feature>
<sequence length="253" mass="28466">MMKVIQTFFRKYRITILVYIGIIALYAFVANNRLVNAFLFPTTTAICKAFLGDLNVMRLNLIASLSILTPAILISLILALIIGIIMGSNKGLREALHPVLYTISVVPSILLSPFALLLAPSFRMASLFLIVYESIWSTVFGTITGIMTIDKRYLDKADVLKLRGLKRYLYVILPAASPSIISGFINSLSGTFVMLVYAEMYGAEYGMGYYVRQNAALGLYDRTWAGFIFMIIVLVIVMQCFEKIRNRILHWTM</sequence>
<dbReference type="RefSeq" id="WP_243155865.1">
    <property type="nucleotide sequence ID" value="NZ_CAUQIH010000081.1"/>
</dbReference>
<keyword evidence="2 7" id="KW-0813">Transport</keyword>
<dbReference type="PROSITE" id="PS50928">
    <property type="entry name" value="ABC_TM1"/>
    <property type="match status" value="1"/>
</dbReference>
<evidence type="ECO:0000256" key="1">
    <source>
        <dbReference type="ARBA" id="ARBA00004651"/>
    </source>
</evidence>
<feature type="transmembrane region" description="Helical" evidence="7">
    <location>
        <begin position="12"/>
        <end position="29"/>
    </location>
</feature>
<dbReference type="SUPFAM" id="SSF161098">
    <property type="entry name" value="MetI-like"/>
    <property type="match status" value="1"/>
</dbReference>
<dbReference type="PANTHER" id="PTHR30151:SF0">
    <property type="entry name" value="ABC TRANSPORTER PERMEASE PROTEIN MJ0413-RELATED"/>
    <property type="match status" value="1"/>
</dbReference>
<evidence type="ECO:0000256" key="6">
    <source>
        <dbReference type="ARBA" id="ARBA00023136"/>
    </source>
</evidence>
<dbReference type="GeneID" id="85014830"/>
<evidence type="ECO:0000313" key="10">
    <source>
        <dbReference type="Proteomes" id="UP000522163"/>
    </source>
</evidence>
<evidence type="ECO:0000256" key="3">
    <source>
        <dbReference type="ARBA" id="ARBA00022475"/>
    </source>
</evidence>
<evidence type="ECO:0000313" key="9">
    <source>
        <dbReference type="EMBL" id="MBB6041310.1"/>
    </source>
</evidence>
<gene>
    <name evidence="9" type="ORF">HNQ46_001287</name>
</gene>
<dbReference type="InterPro" id="IPR000515">
    <property type="entry name" value="MetI-like"/>
</dbReference>
<protein>
    <submittedName>
        <fullName evidence="9">NitT/TauT family transport system permease protein</fullName>
    </submittedName>
</protein>
<evidence type="ECO:0000259" key="8">
    <source>
        <dbReference type="PROSITE" id="PS50928"/>
    </source>
</evidence>
<comment type="subcellular location">
    <subcellularLocation>
        <location evidence="1 7">Cell membrane</location>
        <topology evidence="1 7">Multi-pass membrane protein</topology>
    </subcellularLocation>
</comment>
<keyword evidence="4 7" id="KW-0812">Transmembrane</keyword>
<dbReference type="CDD" id="cd06261">
    <property type="entry name" value="TM_PBP2"/>
    <property type="match status" value="1"/>
</dbReference>
<comment type="similarity">
    <text evidence="7">Belongs to the binding-protein-dependent transport system permease family.</text>
</comment>
<dbReference type="Gene3D" id="1.10.3720.10">
    <property type="entry name" value="MetI-like"/>
    <property type="match status" value="1"/>
</dbReference>
<keyword evidence="3" id="KW-1003">Cell membrane</keyword>
<feature type="transmembrane region" description="Helical" evidence="7">
    <location>
        <begin position="168"/>
        <end position="197"/>
    </location>
</feature>
<dbReference type="AlphaFoldDB" id="A0A7W9SH29"/>
<reference evidence="9 10" key="1">
    <citation type="submission" date="2020-08" db="EMBL/GenBank/DDBJ databases">
        <title>Genomic Encyclopedia of Type Strains, Phase IV (KMG-IV): sequencing the most valuable type-strain genomes for metagenomic binning, comparative biology and taxonomic classification.</title>
        <authorList>
            <person name="Goeker M."/>
        </authorList>
    </citation>
    <scope>NUCLEOTIDE SEQUENCE [LARGE SCALE GENOMIC DNA]</scope>
    <source>
        <strain evidence="9 10">DSM 17245</strain>
    </source>
</reference>
<dbReference type="GO" id="GO:0005886">
    <property type="term" value="C:plasma membrane"/>
    <property type="evidence" value="ECO:0007669"/>
    <property type="project" value="UniProtKB-SubCell"/>
</dbReference>
<dbReference type="InterPro" id="IPR035906">
    <property type="entry name" value="MetI-like_sf"/>
</dbReference>
<dbReference type="GO" id="GO:0055085">
    <property type="term" value="P:transmembrane transport"/>
    <property type="evidence" value="ECO:0007669"/>
    <property type="project" value="InterPro"/>
</dbReference>
<dbReference type="EMBL" id="JACHHH010000005">
    <property type="protein sequence ID" value="MBB6041310.1"/>
    <property type="molecule type" value="Genomic_DNA"/>
</dbReference>
<feature type="transmembrane region" description="Helical" evidence="7">
    <location>
        <begin position="125"/>
        <end position="147"/>
    </location>
</feature>
<evidence type="ECO:0000256" key="7">
    <source>
        <dbReference type="RuleBase" id="RU363032"/>
    </source>
</evidence>
<evidence type="ECO:0000256" key="4">
    <source>
        <dbReference type="ARBA" id="ARBA00022692"/>
    </source>
</evidence>
<organism evidence="9 10">
    <name type="scientific">Oribacterium sinus</name>
    <dbReference type="NCBI Taxonomy" id="237576"/>
    <lineage>
        <taxon>Bacteria</taxon>
        <taxon>Bacillati</taxon>
        <taxon>Bacillota</taxon>
        <taxon>Clostridia</taxon>
        <taxon>Lachnospirales</taxon>
        <taxon>Lachnospiraceae</taxon>
        <taxon>Oribacterium</taxon>
    </lineage>
</organism>
<feature type="transmembrane region" description="Helical" evidence="7">
    <location>
        <begin position="61"/>
        <end position="87"/>
    </location>
</feature>
<dbReference type="PANTHER" id="PTHR30151">
    <property type="entry name" value="ALKANE SULFONATE ABC TRANSPORTER-RELATED, MEMBRANE SUBUNIT"/>
    <property type="match status" value="1"/>
</dbReference>
<evidence type="ECO:0000256" key="5">
    <source>
        <dbReference type="ARBA" id="ARBA00022989"/>
    </source>
</evidence>
<proteinExistence type="inferred from homology"/>
<dbReference type="Proteomes" id="UP000522163">
    <property type="component" value="Unassembled WGS sequence"/>
</dbReference>
<evidence type="ECO:0000256" key="2">
    <source>
        <dbReference type="ARBA" id="ARBA00022448"/>
    </source>
</evidence>
<name>A0A7W9SH29_9FIRM</name>
<accession>A0A7W9SH29</accession>
<comment type="caution">
    <text evidence="9">The sequence shown here is derived from an EMBL/GenBank/DDBJ whole genome shotgun (WGS) entry which is preliminary data.</text>
</comment>
<keyword evidence="5 7" id="KW-1133">Transmembrane helix</keyword>
<keyword evidence="6 7" id="KW-0472">Membrane</keyword>
<feature type="transmembrane region" description="Helical" evidence="7">
    <location>
        <begin position="99"/>
        <end position="119"/>
    </location>
</feature>
<dbReference type="Pfam" id="PF00528">
    <property type="entry name" value="BPD_transp_1"/>
    <property type="match status" value="1"/>
</dbReference>
<feature type="transmembrane region" description="Helical" evidence="7">
    <location>
        <begin position="224"/>
        <end position="241"/>
    </location>
</feature>